<reference evidence="1" key="1">
    <citation type="submission" date="2023-08" db="EMBL/GenBank/DDBJ databases">
        <authorList>
            <person name="Alioto T."/>
            <person name="Alioto T."/>
            <person name="Gomez Garrido J."/>
        </authorList>
    </citation>
    <scope>NUCLEOTIDE SEQUENCE</scope>
</reference>
<proteinExistence type="predicted"/>
<evidence type="ECO:0000313" key="1">
    <source>
        <dbReference type="EMBL" id="CAI9736457.1"/>
    </source>
</evidence>
<evidence type="ECO:0000313" key="2">
    <source>
        <dbReference type="Proteomes" id="UP001162480"/>
    </source>
</evidence>
<gene>
    <name evidence="1" type="ORF">OCTVUL_1B023523</name>
</gene>
<name>A0AA36BMV4_OCTVU</name>
<accession>A0AA36BMV4</accession>
<keyword evidence="2" id="KW-1185">Reference proteome</keyword>
<dbReference type="EMBL" id="OX597832">
    <property type="protein sequence ID" value="CAI9736457.1"/>
    <property type="molecule type" value="Genomic_DNA"/>
</dbReference>
<protein>
    <submittedName>
        <fullName evidence="1">Uncharacterized protein</fullName>
    </submittedName>
</protein>
<organism evidence="1 2">
    <name type="scientific">Octopus vulgaris</name>
    <name type="common">Common octopus</name>
    <dbReference type="NCBI Taxonomy" id="6645"/>
    <lineage>
        <taxon>Eukaryota</taxon>
        <taxon>Metazoa</taxon>
        <taxon>Spiralia</taxon>
        <taxon>Lophotrochozoa</taxon>
        <taxon>Mollusca</taxon>
        <taxon>Cephalopoda</taxon>
        <taxon>Coleoidea</taxon>
        <taxon>Octopodiformes</taxon>
        <taxon>Octopoda</taxon>
        <taxon>Incirrata</taxon>
        <taxon>Octopodidae</taxon>
        <taxon>Octopus</taxon>
    </lineage>
</organism>
<sequence>MAEVVEDQLCTILKKAEFSLPFDEFTFPGYDSLLAYVRFVKEESLCQELLFSRLLETNSEGESIFNVVKSFIDKKDIPLNNIVACATDGAPSMTDCHRGFISYLKVSSPDIFTMLCVIYRHLVARNLRSRLHDFLNTVITAGNKISCSKLSPISTALLRKRRRLSKLAAPNRNEDMLVFCSHLTELQEDMERRFHDLFALRVPDWIVNPFIDIVEEESGELEEELITHQNDNELEPKFRKCDQES</sequence>
<dbReference type="PANTHER" id="PTHR45913">
    <property type="entry name" value="EPM2A-INTERACTING PROTEIN 1"/>
    <property type="match status" value="1"/>
</dbReference>
<dbReference type="AlphaFoldDB" id="A0AA36BMV4"/>
<dbReference type="Proteomes" id="UP001162480">
    <property type="component" value="Chromosome 19"/>
</dbReference>
<dbReference type="PANTHER" id="PTHR45913:SF22">
    <property type="entry name" value="SCAN BOX DOMAIN-CONTAINING PROTEIN"/>
    <property type="match status" value="1"/>
</dbReference>